<dbReference type="EMBL" id="KZ805343">
    <property type="protein sequence ID" value="PVI02439.1"/>
    <property type="molecule type" value="Genomic_DNA"/>
</dbReference>
<feature type="transmembrane region" description="Helical" evidence="2">
    <location>
        <begin position="200"/>
        <end position="220"/>
    </location>
</feature>
<feature type="compositionally biased region" description="Low complexity" evidence="1">
    <location>
        <begin position="274"/>
        <end position="290"/>
    </location>
</feature>
<proteinExistence type="predicted"/>
<accession>A0A2V1DWF9</accession>
<dbReference type="Proteomes" id="UP000244855">
    <property type="component" value="Unassembled WGS sequence"/>
</dbReference>
<gene>
    <name evidence="3" type="ORF">DM02DRAFT_612989</name>
</gene>
<organism evidence="3 4">
    <name type="scientific">Periconia macrospinosa</name>
    <dbReference type="NCBI Taxonomy" id="97972"/>
    <lineage>
        <taxon>Eukaryota</taxon>
        <taxon>Fungi</taxon>
        <taxon>Dikarya</taxon>
        <taxon>Ascomycota</taxon>
        <taxon>Pezizomycotina</taxon>
        <taxon>Dothideomycetes</taxon>
        <taxon>Pleosporomycetidae</taxon>
        <taxon>Pleosporales</taxon>
        <taxon>Massarineae</taxon>
        <taxon>Periconiaceae</taxon>
        <taxon>Periconia</taxon>
    </lineage>
</organism>
<dbReference type="AlphaFoldDB" id="A0A2V1DWF9"/>
<evidence type="ECO:0000313" key="4">
    <source>
        <dbReference type="Proteomes" id="UP000244855"/>
    </source>
</evidence>
<keyword evidence="2" id="KW-1133">Transmembrane helix</keyword>
<name>A0A2V1DWF9_9PLEO</name>
<dbReference type="OrthoDB" id="3796171at2759"/>
<feature type="transmembrane region" description="Helical" evidence="2">
    <location>
        <begin position="75"/>
        <end position="98"/>
    </location>
</feature>
<sequence length="332" mass="36468">MELTRGKRLFLLLIPPTLFTIPLSLLVFLLDRIASSLTSSNLYRNRYTGAASFQRPDTNTDAIVPIYTYTTPTSAIIGTCVIALGVGVLSWGGIYELRKKQGASRRYERAWAWFVVVCNILGAALCIGVLVWTSVVIGGEDGWTRKEDLKGGNDETFRSGSSRDVQRLTRETWTCSLSGIFGADAGWTGSVCGLSKATRFLLIPLALALLLTLFSVYILARDRGGVKWLIGGKERYNAFDNIYEMNGDHDPRAGPTPYQPMYYPYPQPPPPGVYGQQQPLPYGQPGMYAQPGPPGPQYSQPLGSAQGTQNMQGVPAVMQQKDPSVEQRGVFR</sequence>
<protein>
    <submittedName>
        <fullName evidence="3">Uncharacterized protein</fullName>
    </submittedName>
</protein>
<evidence type="ECO:0000256" key="1">
    <source>
        <dbReference type="SAM" id="MobiDB-lite"/>
    </source>
</evidence>
<feature type="transmembrane region" description="Helical" evidence="2">
    <location>
        <begin position="110"/>
        <end position="137"/>
    </location>
</feature>
<keyword evidence="2" id="KW-0472">Membrane</keyword>
<keyword evidence="2" id="KW-0812">Transmembrane</keyword>
<feature type="transmembrane region" description="Helical" evidence="2">
    <location>
        <begin position="9"/>
        <end position="30"/>
    </location>
</feature>
<feature type="compositionally biased region" description="Polar residues" evidence="1">
    <location>
        <begin position="302"/>
        <end position="312"/>
    </location>
</feature>
<evidence type="ECO:0000256" key="2">
    <source>
        <dbReference type="SAM" id="Phobius"/>
    </source>
</evidence>
<evidence type="ECO:0000313" key="3">
    <source>
        <dbReference type="EMBL" id="PVI02439.1"/>
    </source>
</evidence>
<keyword evidence="4" id="KW-1185">Reference proteome</keyword>
<feature type="region of interest" description="Disordered" evidence="1">
    <location>
        <begin position="274"/>
        <end position="332"/>
    </location>
</feature>
<reference evidence="3 4" key="1">
    <citation type="journal article" date="2018" name="Sci. Rep.">
        <title>Comparative genomics provides insights into the lifestyle and reveals functional heterogeneity of dark septate endophytic fungi.</title>
        <authorList>
            <person name="Knapp D.G."/>
            <person name="Nemeth J.B."/>
            <person name="Barry K."/>
            <person name="Hainaut M."/>
            <person name="Henrissat B."/>
            <person name="Johnson J."/>
            <person name="Kuo A."/>
            <person name="Lim J.H.P."/>
            <person name="Lipzen A."/>
            <person name="Nolan M."/>
            <person name="Ohm R.A."/>
            <person name="Tamas L."/>
            <person name="Grigoriev I.V."/>
            <person name="Spatafora J.W."/>
            <person name="Nagy L.G."/>
            <person name="Kovacs G.M."/>
        </authorList>
    </citation>
    <scope>NUCLEOTIDE SEQUENCE [LARGE SCALE GENOMIC DNA]</scope>
    <source>
        <strain evidence="3 4">DSE2036</strain>
    </source>
</reference>